<feature type="compositionally biased region" description="Polar residues" evidence="2">
    <location>
        <begin position="35"/>
        <end position="60"/>
    </location>
</feature>
<evidence type="ECO:0000259" key="3">
    <source>
        <dbReference type="PROSITE" id="PS51339"/>
    </source>
</evidence>
<dbReference type="SUPFAM" id="SSF50729">
    <property type="entry name" value="PH domain-like"/>
    <property type="match status" value="1"/>
</dbReference>
<evidence type="ECO:0000313" key="4">
    <source>
        <dbReference type="EMBL" id="KAJ6237159.1"/>
    </source>
</evidence>
<feature type="compositionally biased region" description="Basic and acidic residues" evidence="2">
    <location>
        <begin position="860"/>
        <end position="881"/>
    </location>
</feature>
<dbReference type="PANTHER" id="PTHR10807:SF128">
    <property type="entry name" value="PHOSPHATIDYLINOSITOL-3,5-BISPHOSPHATE 3-PHOSPHATASE"/>
    <property type="match status" value="1"/>
</dbReference>
<feature type="compositionally biased region" description="Basic and acidic residues" evidence="2">
    <location>
        <begin position="782"/>
        <end position="816"/>
    </location>
</feature>
<feature type="compositionally biased region" description="Polar residues" evidence="2">
    <location>
        <begin position="14"/>
        <end position="28"/>
    </location>
</feature>
<dbReference type="Pfam" id="PF06602">
    <property type="entry name" value="Myotub-related"/>
    <property type="match status" value="1"/>
</dbReference>
<feature type="compositionally biased region" description="Basic residues" evidence="2">
    <location>
        <begin position="1"/>
        <end position="13"/>
    </location>
</feature>
<feature type="region of interest" description="Disordered" evidence="2">
    <location>
        <begin position="729"/>
        <end position="758"/>
    </location>
</feature>
<dbReference type="InterPro" id="IPR016130">
    <property type="entry name" value="Tyr_Pase_AS"/>
</dbReference>
<comment type="caution">
    <text evidence="4">The sequence shown here is derived from an EMBL/GenBank/DDBJ whole genome shotgun (WGS) entry which is preliminary data.</text>
</comment>
<feature type="compositionally biased region" description="Low complexity" evidence="2">
    <location>
        <begin position="902"/>
        <end position="911"/>
    </location>
</feature>
<dbReference type="InterPro" id="IPR003595">
    <property type="entry name" value="Tyr_Pase_cat"/>
</dbReference>
<feature type="compositionally biased region" description="Low complexity" evidence="2">
    <location>
        <begin position="733"/>
        <end position="744"/>
    </location>
</feature>
<feature type="region of interest" description="Disordered" evidence="2">
    <location>
        <begin position="930"/>
        <end position="957"/>
    </location>
</feature>
<organism evidence="4 5">
    <name type="scientific">Anaeramoeba flamelloides</name>
    <dbReference type="NCBI Taxonomy" id="1746091"/>
    <lineage>
        <taxon>Eukaryota</taxon>
        <taxon>Metamonada</taxon>
        <taxon>Anaeramoebidae</taxon>
        <taxon>Anaeramoeba</taxon>
    </lineage>
</organism>
<evidence type="ECO:0000256" key="1">
    <source>
        <dbReference type="ARBA" id="ARBA00007471"/>
    </source>
</evidence>
<dbReference type="PROSITE" id="PS51339">
    <property type="entry name" value="PPASE_MYOTUBULARIN"/>
    <property type="match status" value="1"/>
</dbReference>
<dbReference type="PROSITE" id="PS00383">
    <property type="entry name" value="TYR_PHOSPHATASE_1"/>
    <property type="match status" value="1"/>
</dbReference>
<feature type="compositionally biased region" description="Low complexity" evidence="2">
    <location>
        <begin position="817"/>
        <end position="834"/>
    </location>
</feature>
<proteinExistence type="inferred from homology"/>
<comment type="similarity">
    <text evidence="1">Belongs to the protein-tyrosine phosphatase family. Non-receptor class myotubularin subfamily.</text>
</comment>
<dbReference type="InterPro" id="IPR010569">
    <property type="entry name" value="Myotubularin-like_Pase_dom"/>
</dbReference>
<dbReference type="PANTHER" id="PTHR10807">
    <property type="entry name" value="MYOTUBULARIN-RELATED"/>
    <property type="match status" value="1"/>
</dbReference>
<feature type="region of interest" description="Disordered" evidence="2">
    <location>
        <begin position="779"/>
        <end position="913"/>
    </location>
</feature>
<evidence type="ECO:0000313" key="5">
    <source>
        <dbReference type="Proteomes" id="UP001150062"/>
    </source>
</evidence>
<dbReference type="SMART" id="SM00404">
    <property type="entry name" value="PTPc_motif"/>
    <property type="match status" value="1"/>
</dbReference>
<sequence length="981" mass="115220">MTQPRHKSKRSTSKFKSLSSMKNYLTPQNKHKTFSLKNQKTLSLSSSENNIMRVTNQKQFSPPKTPKQSNNKNKNKKTKPSRFDPIKTPNKLQFKQKQAINDQLGMFRLQKLKNGIACHKIVKPEHLHELHLEGEKELRRVQKVIYSLIDVVGNPISFHGVIVLTNARLFFVPQQQTFYKYFTKPIISTYLGNINKIEYLSSKIITDGEKSKNGIFINCKNFQEMKFSFQQSSKKIVKNFIDLIQSLSFPESELKLFCFEHRKDKSGIDPNWKHYNPRKEFQRQGINFEDEKMSWRYCDVNTLYKFCPTYPNFFVIPRSTKLLMLSGCAKFRSKRRVPILSYYHKINKATLTRGSQPKVGVKRNRNEQDENFLEAIRNANDNKKQLFIIDCRPKKNAVGNIAKGGGYEISDNYPNCQLIFLGIENIHVMRKSFEKLRELCLKVAIKPKEQNWLSLLDDTDWFTHIQLLIKSTRFVVEVIVYRGISIFVHCSDGWDRTAQICSLAEICIDPFYRTIEGFYILMEKEWCSFGHQFSKRLGHAERNSKESQRSPIFVQFVDTVYQFLVQRPGIFEFNENYLIFILENIYTSRYGNFVYNFESERVQNSLPKNTYSIWGAILKNKKQFLNPFYKKSSATFLPSFFPYHISFWENYYLKHYIPLQFLSTNCKIDIDLENKYLELKSDLIYLNNQLQQTDQLLIDNSNNNNKKTENTINSSQILKKDEKKKIGIKKQANKNNNNNNNNNNNKKKNIANKSKNNNQYINKKTVEIENEQVKNYNNISKNEMRKVEGTKKKNEKKNIQLQNDEKKKEKENEIKLSENNYNSNNNDNGTNSENYHSKNEENNNQNYENKNETKLLQNKNDNDNGTKNDLKPKIITKKKEIMIQQSKSNPQLVKKNGENGKNGKNNKTNKTNIKHSKSNFTKKRIPKPKLKRSISTPNNNKKKITKKLPPLPPKTDKIKKEMLKIRSQKLNPKIKNSIVKK</sequence>
<gene>
    <name evidence="4" type="ORF">M0813_26713</name>
</gene>
<dbReference type="SUPFAM" id="SSF52799">
    <property type="entry name" value="(Phosphotyrosine protein) phosphatases II"/>
    <property type="match status" value="1"/>
</dbReference>
<dbReference type="InterPro" id="IPR029021">
    <property type="entry name" value="Prot-tyrosine_phosphatase-like"/>
</dbReference>
<protein>
    <recommendedName>
        <fullName evidence="3">Myotubularin phosphatase domain-containing protein</fullName>
    </recommendedName>
</protein>
<feature type="region of interest" description="Disordered" evidence="2">
    <location>
        <begin position="1"/>
        <end position="89"/>
    </location>
</feature>
<dbReference type="Gene3D" id="2.30.29.30">
    <property type="entry name" value="Pleckstrin-homology domain (PH domain)/Phosphotyrosine-binding domain (PTB)"/>
    <property type="match status" value="1"/>
</dbReference>
<dbReference type="CDD" id="cd14507">
    <property type="entry name" value="PTP-MTM-like"/>
    <property type="match status" value="1"/>
</dbReference>
<dbReference type="InterPro" id="IPR011993">
    <property type="entry name" value="PH-like_dom_sf"/>
</dbReference>
<evidence type="ECO:0000256" key="2">
    <source>
        <dbReference type="SAM" id="MobiDB-lite"/>
    </source>
</evidence>
<dbReference type="EMBL" id="JAOAOG010000239">
    <property type="protein sequence ID" value="KAJ6237159.1"/>
    <property type="molecule type" value="Genomic_DNA"/>
</dbReference>
<feature type="domain" description="Myotubularin phosphatase" evidence="3">
    <location>
        <begin position="271"/>
        <end position="652"/>
    </location>
</feature>
<dbReference type="InterPro" id="IPR030564">
    <property type="entry name" value="Myotubularin"/>
</dbReference>
<reference evidence="4" key="1">
    <citation type="submission" date="2022-08" db="EMBL/GenBank/DDBJ databases">
        <title>Novel sulfate-reducing endosymbionts in the free-living metamonad Anaeramoeba.</title>
        <authorList>
            <person name="Jerlstrom-Hultqvist J."/>
            <person name="Cepicka I."/>
            <person name="Gallot-Lavallee L."/>
            <person name="Salas-Leiva D."/>
            <person name="Curtis B.A."/>
            <person name="Zahonova K."/>
            <person name="Pipaliya S."/>
            <person name="Dacks J."/>
            <person name="Roger A.J."/>
        </authorList>
    </citation>
    <scope>NUCLEOTIDE SEQUENCE</scope>
    <source>
        <strain evidence="4">Schooner1</strain>
    </source>
</reference>
<keyword evidence="5" id="KW-1185">Reference proteome</keyword>
<name>A0ABQ8XXS0_9EUKA</name>
<accession>A0ABQ8XXS0</accession>
<dbReference type="Proteomes" id="UP001150062">
    <property type="component" value="Unassembled WGS sequence"/>
</dbReference>